<comment type="caution">
    <text evidence="1">The sequence shown here is derived from an EMBL/GenBank/DDBJ whole genome shotgun (WGS) entry which is preliminary data.</text>
</comment>
<dbReference type="RefSeq" id="WP_152217534.1">
    <property type="nucleotide sequence ID" value="NZ_JBAQYD010000380.1"/>
</dbReference>
<keyword evidence="2" id="KW-1185">Reference proteome</keyword>
<evidence type="ECO:0000313" key="1">
    <source>
        <dbReference type="EMBL" id="KAB7738558.1"/>
    </source>
</evidence>
<dbReference type="InterPro" id="IPR010727">
    <property type="entry name" value="DUF1302"/>
</dbReference>
<sequence>MSFNIVSPILRYRGPVAAAIVAIFAATPAFAVELKFGEIEAHIDTTISASAGMRVAAQNCTHISIYNKGCTDSAGRTADVNNDDGDVNVERGELFSAPIKVVSELDAKYQNYGLFVRGKAYYDPVARNLGDGDGNYGPLANAYLGAPEAPPQRRPLKDALRGDDAYMRQLRGLKLLDAYAYGNFDLGDLPLNVRVGRQAVNWGESTFIQGGISSFLPIDVSALYQPGTELKEVFLPQNTAYMSLGLPNNFTFEAMYIMEWEKSVLPACGSLFGVSDTLGDGCAYGMLRGEYYSNADGSKGPVPLFPFTPEFNSLAVLVHRSPSQEARNSGQWGMATRYYADWLNDGTEMGLYFVNFHSKLPIATFTADTAEGLDVFVLDAYNHNLNSPDCATPAFIDPVGQPITACQAYMGAAAMLSNKTVLAQYPENIHMLGASFNTTIPIIGDGTALSGELAYYSNMPFQVDITELQGVDAVNAGFEAQPGEAPIYTGPMVAPGQVIQGYRRTKAMVGQIYTLSTLTPSNWFVNMTGGDLMALVSNFGFQYLPDADGNRFAIPMSFATHANSGLAAAVGDPCIAAGTCHIQAQYASAFSWGYRLYGFENFDSAFGTAWTLAPKIIWYHDVSGYSAGPIGPGFVEGTKSLTLGIDAKYQSRYNLGLSYTTYMGNPYRNANYDKDFVSLTASYAF</sequence>
<dbReference type="Pfam" id="PF06980">
    <property type="entry name" value="DUF1302"/>
    <property type="match status" value="1"/>
</dbReference>
<gene>
    <name evidence="1" type="ORF">F2P47_16730</name>
</gene>
<proteinExistence type="predicted"/>
<dbReference type="AlphaFoldDB" id="A0A6N6VEF9"/>
<reference evidence="1 2" key="1">
    <citation type="submission" date="2019-09" db="EMBL/GenBank/DDBJ databases">
        <title>Parvibaculum sedimenti sp. nov., isolated from sediment.</title>
        <authorList>
            <person name="Wang Y."/>
        </authorList>
    </citation>
    <scope>NUCLEOTIDE SEQUENCE [LARGE SCALE GENOMIC DNA]</scope>
    <source>
        <strain evidence="1 2">HXT-9</strain>
    </source>
</reference>
<organism evidence="1 2">
    <name type="scientific">Parvibaculum sedimenti</name>
    <dbReference type="NCBI Taxonomy" id="2608632"/>
    <lineage>
        <taxon>Bacteria</taxon>
        <taxon>Pseudomonadati</taxon>
        <taxon>Pseudomonadota</taxon>
        <taxon>Alphaproteobacteria</taxon>
        <taxon>Hyphomicrobiales</taxon>
        <taxon>Parvibaculaceae</taxon>
        <taxon>Parvibaculum</taxon>
    </lineage>
</organism>
<evidence type="ECO:0000313" key="2">
    <source>
        <dbReference type="Proteomes" id="UP000468901"/>
    </source>
</evidence>
<dbReference type="Proteomes" id="UP000468901">
    <property type="component" value="Unassembled WGS sequence"/>
</dbReference>
<protein>
    <submittedName>
        <fullName evidence="1">DUF1302 family protein</fullName>
    </submittedName>
</protein>
<dbReference type="EMBL" id="WESC01000020">
    <property type="protein sequence ID" value="KAB7738558.1"/>
    <property type="molecule type" value="Genomic_DNA"/>
</dbReference>
<accession>A0A6N6VEF9</accession>
<name>A0A6N6VEF9_9HYPH</name>